<protein>
    <submittedName>
        <fullName evidence="3">VOC family protein</fullName>
    </submittedName>
</protein>
<dbReference type="SUPFAM" id="SSF54593">
    <property type="entry name" value="Glyoxalase/Bleomycin resistance protein/Dihydroxybiphenyl dioxygenase"/>
    <property type="match status" value="1"/>
</dbReference>
<accession>A0ABZ1ATG8</accession>
<evidence type="ECO:0000256" key="1">
    <source>
        <dbReference type="SAM" id="MobiDB-lite"/>
    </source>
</evidence>
<dbReference type="Proteomes" id="UP001324287">
    <property type="component" value="Chromosome"/>
</dbReference>
<dbReference type="InterPro" id="IPR029068">
    <property type="entry name" value="Glyas_Bleomycin-R_OHBP_Dase"/>
</dbReference>
<evidence type="ECO:0000259" key="2">
    <source>
        <dbReference type="Pfam" id="PF18029"/>
    </source>
</evidence>
<evidence type="ECO:0000313" key="3">
    <source>
        <dbReference type="EMBL" id="WRL61873.1"/>
    </source>
</evidence>
<dbReference type="Pfam" id="PF18029">
    <property type="entry name" value="Glyoxalase_6"/>
    <property type="match status" value="1"/>
</dbReference>
<keyword evidence="4" id="KW-1185">Reference proteome</keyword>
<name>A0ABZ1ATG8_9ACTN</name>
<dbReference type="PANTHER" id="PTHR35908">
    <property type="entry name" value="HYPOTHETICAL FUSION PROTEIN"/>
    <property type="match status" value="1"/>
</dbReference>
<dbReference type="PANTHER" id="PTHR35908:SF1">
    <property type="entry name" value="CONSERVED PROTEIN"/>
    <property type="match status" value="1"/>
</dbReference>
<dbReference type="InterPro" id="IPR041581">
    <property type="entry name" value="Glyoxalase_6"/>
</dbReference>
<sequence>MAAGLGPGPGDRDPFPHGGPKITWGGPPVDVRRGKNRLHFDLAPTAGSDQQTEVDRLESLGARRIDIGQGDVDRVVMADPDGSEFCLLPSTERPAAGQVGKAATATS</sequence>
<gene>
    <name evidence="3" type="ORF">U6N30_17345</name>
</gene>
<proteinExistence type="predicted"/>
<feature type="domain" description="Glyoxalase-like" evidence="2">
    <location>
        <begin position="12"/>
        <end position="88"/>
    </location>
</feature>
<dbReference type="EMBL" id="CP141261">
    <property type="protein sequence ID" value="WRL61873.1"/>
    <property type="molecule type" value="Genomic_DNA"/>
</dbReference>
<reference evidence="3 4" key="1">
    <citation type="submission" date="2023-12" db="EMBL/GenBank/DDBJ databases">
        <title>Blastococcus brunescens sp. nov., an actonobacterium isolated from sandstone collected in sahara desert.</title>
        <authorList>
            <person name="Gtari M."/>
            <person name="Ghodhbane F."/>
        </authorList>
    </citation>
    <scope>NUCLEOTIDE SEQUENCE [LARGE SCALE GENOMIC DNA]</scope>
    <source>
        <strain evidence="3 4">BMG 8361</strain>
    </source>
</reference>
<evidence type="ECO:0000313" key="4">
    <source>
        <dbReference type="Proteomes" id="UP001324287"/>
    </source>
</evidence>
<feature type="region of interest" description="Disordered" evidence="1">
    <location>
        <begin position="1"/>
        <end position="29"/>
    </location>
</feature>
<dbReference type="RefSeq" id="WP_324273233.1">
    <property type="nucleotide sequence ID" value="NZ_CP141261.1"/>
</dbReference>
<dbReference type="Gene3D" id="3.10.180.10">
    <property type="entry name" value="2,3-Dihydroxybiphenyl 1,2-Dioxygenase, domain 1"/>
    <property type="match status" value="1"/>
</dbReference>
<organism evidence="3 4">
    <name type="scientific">Blastococcus brunescens</name>
    <dbReference type="NCBI Taxonomy" id="1564165"/>
    <lineage>
        <taxon>Bacteria</taxon>
        <taxon>Bacillati</taxon>
        <taxon>Actinomycetota</taxon>
        <taxon>Actinomycetes</taxon>
        <taxon>Geodermatophilales</taxon>
        <taxon>Geodermatophilaceae</taxon>
        <taxon>Blastococcus</taxon>
    </lineage>
</organism>